<protein>
    <submittedName>
        <fullName evidence="7">D-glycerate dehydrogenase</fullName>
    </submittedName>
</protein>
<dbReference type="SUPFAM" id="SSF52283">
    <property type="entry name" value="Formate/glycerate dehydrogenase catalytic domain-like"/>
    <property type="match status" value="1"/>
</dbReference>
<proteinExistence type="inferred from homology"/>
<keyword evidence="8" id="KW-1185">Reference proteome</keyword>
<dbReference type="InterPro" id="IPR029753">
    <property type="entry name" value="D-isomer_DH_CS"/>
</dbReference>
<evidence type="ECO:0000256" key="4">
    <source>
        <dbReference type="SAM" id="MobiDB-lite"/>
    </source>
</evidence>
<dbReference type="PANTHER" id="PTHR10996">
    <property type="entry name" value="2-HYDROXYACID DEHYDROGENASE-RELATED"/>
    <property type="match status" value="1"/>
</dbReference>
<accession>A0ABP3FP44</accession>
<evidence type="ECO:0000313" key="7">
    <source>
        <dbReference type="EMBL" id="GAA0322475.1"/>
    </source>
</evidence>
<dbReference type="EMBL" id="BAAABM010000007">
    <property type="protein sequence ID" value="GAA0322475.1"/>
    <property type="molecule type" value="Genomic_DNA"/>
</dbReference>
<feature type="region of interest" description="Disordered" evidence="4">
    <location>
        <begin position="305"/>
        <end position="326"/>
    </location>
</feature>
<dbReference type="InterPro" id="IPR006140">
    <property type="entry name" value="D-isomer_DH_NAD-bd"/>
</dbReference>
<keyword evidence="2 3" id="KW-0560">Oxidoreductase</keyword>
<dbReference type="InterPro" id="IPR006139">
    <property type="entry name" value="D-isomer_2_OHA_DH_cat_dom"/>
</dbReference>
<reference evidence="8" key="1">
    <citation type="journal article" date="2019" name="Int. J. Syst. Evol. Microbiol.">
        <title>The Global Catalogue of Microorganisms (GCM) 10K type strain sequencing project: providing services to taxonomists for standard genome sequencing and annotation.</title>
        <authorList>
            <consortium name="The Broad Institute Genomics Platform"/>
            <consortium name="The Broad Institute Genome Sequencing Center for Infectious Disease"/>
            <person name="Wu L."/>
            <person name="Ma J."/>
        </authorList>
    </citation>
    <scope>NUCLEOTIDE SEQUENCE [LARGE SCALE GENOMIC DNA]</scope>
    <source>
        <strain evidence="8">JCM 3146</strain>
    </source>
</reference>
<comment type="caution">
    <text evidence="7">The sequence shown here is derived from an EMBL/GenBank/DDBJ whole genome shotgun (WGS) entry which is preliminary data.</text>
</comment>
<dbReference type="PROSITE" id="PS00671">
    <property type="entry name" value="D_2_HYDROXYACID_DH_3"/>
    <property type="match status" value="1"/>
</dbReference>
<name>A0ABP3FP44_9ACTN</name>
<evidence type="ECO:0000259" key="5">
    <source>
        <dbReference type="Pfam" id="PF00389"/>
    </source>
</evidence>
<feature type="domain" description="D-isomer specific 2-hydroxyacid dehydrogenase catalytic" evidence="5">
    <location>
        <begin position="32"/>
        <end position="314"/>
    </location>
</feature>
<evidence type="ECO:0000313" key="8">
    <source>
        <dbReference type="Proteomes" id="UP001501822"/>
    </source>
</evidence>
<dbReference type="InterPro" id="IPR050223">
    <property type="entry name" value="D-isomer_2-hydroxyacid_DH"/>
</dbReference>
<sequence>MVVTHWVHDEVARRLAGFCDPRIPTRAEGVWPRDRIAELAADADGLIVCMADRVDAELLDGCPRLRIVSGTLKGHDNLDVAACTRRGVWVTVLPDLLTVPTAELTVGLTIGVMRRIGEGDRFVRSGTFAGWRPRLYGSGLAGATVGIVGMGRVGRAVARRLAAFDAHVVHNDVRPEAGGVGLPDLLATSDVVIPLLPLTPATRGLIGAGELRRMRPGGYVVNVSRGSVVDEEAIADALDAGTLAGYAADVFAMEDLLQAGRPRTVPPRLSAHPRTLFTPHLGSAVDDVRRRMSLAAAEQVRQVLDGRRPEQAVNDPACRPEAGGIT</sequence>
<evidence type="ECO:0000259" key="6">
    <source>
        <dbReference type="Pfam" id="PF02826"/>
    </source>
</evidence>
<dbReference type="PANTHER" id="PTHR10996:SF257">
    <property type="entry name" value="GLYOXYLATE REDUCTASE 1"/>
    <property type="match status" value="1"/>
</dbReference>
<evidence type="ECO:0000256" key="3">
    <source>
        <dbReference type="RuleBase" id="RU003719"/>
    </source>
</evidence>
<comment type="similarity">
    <text evidence="1 3">Belongs to the D-isomer specific 2-hydroxyacid dehydrogenase family.</text>
</comment>
<dbReference type="Gene3D" id="3.40.50.720">
    <property type="entry name" value="NAD(P)-binding Rossmann-like Domain"/>
    <property type="match status" value="2"/>
</dbReference>
<dbReference type="Pfam" id="PF02826">
    <property type="entry name" value="2-Hacid_dh_C"/>
    <property type="match status" value="1"/>
</dbReference>
<evidence type="ECO:0000256" key="2">
    <source>
        <dbReference type="ARBA" id="ARBA00023002"/>
    </source>
</evidence>
<dbReference type="InterPro" id="IPR036291">
    <property type="entry name" value="NAD(P)-bd_dom_sf"/>
</dbReference>
<organism evidence="7 8">
    <name type="scientific">Actinoallomurus spadix</name>
    <dbReference type="NCBI Taxonomy" id="79912"/>
    <lineage>
        <taxon>Bacteria</taxon>
        <taxon>Bacillati</taxon>
        <taxon>Actinomycetota</taxon>
        <taxon>Actinomycetes</taxon>
        <taxon>Streptosporangiales</taxon>
        <taxon>Thermomonosporaceae</taxon>
        <taxon>Actinoallomurus</taxon>
    </lineage>
</organism>
<dbReference type="Pfam" id="PF00389">
    <property type="entry name" value="2-Hacid_dh"/>
    <property type="match status" value="1"/>
</dbReference>
<dbReference type="SUPFAM" id="SSF51735">
    <property type="entry name" value="NAD(P)-binding Rossmann-fold domains"/>
    <property type="match status" value="1"/>
</dbReference>
<evidence type="ECO:0000256" key="1">
    <source>
        <dbReference type="ARBA" id="ARBA00005854"/>
    </source>
</evidence>
<gene>
    <name evidence="7" type="ORF">GCM10010151_10390</name>
</gene>
<dbReference type="Proteomes" id="UP001501822">
    <property type="component" value="Unassembled WGS sequence"/>
</dbReference>
<feature type="domain" description="D-isomer specific 2-hydroxyacid dehydrogenase NAD-binding" evidence="6">
    <location>
        <begin position="107"/>
        <end position="282"/>
    </location>
</feature>